<gene>
    <name evidence="4" type="ORF">SAMN02745194_01600</name>
</gene>
<reference evidence="4 5" key="1">
    <citation type="submission" date="2016-11" db="EMBL/GenBank/DDBJ databases">
        <authorList>
            <person name="Jaros S."/>
            <person name="Januszkiewicz K."/>
            <person name="Wedrychowicz H."/>
        </authorList>
    </citation>
    <scope>NUCLEOTIDE SEQUENCE [LARGE SCALE GENOMIC DNA]</scope>
    <source>
        <strain evidence="4 5">DSM 14916</strain>
    </source>
</reference>
<dbReference type="Pfam" id="PF13717">
    <property type="entry name" value="Zn_ribbon_4"/>
    <property type="match status" value="1"/>
</dbReference>
<evidence type="ECO:0000256" key="1">
    <source>
        <dbReference type="SAM" id="MobiDB-lite"/>
    </source>
</evidence>
<keyword evidence="5" id="KW-1185">Reference proteome</keyword>
<sequence>MRVACPECAAEYDLPPALAARLAEGRSVRCARCGTSWAPGVPQGEAAGEAGGEAGGEAQGKTGGAPGEGAEEPAPQAPPLPPPNAFEAGEPPPRPSAAPPATPDHGMPAPDAEAAGGLRVVGLAWGASLLVLAVAAAAAWHWRVDLVEAWPPAARVFIALGAG</sequence>
<feature type="domain" description="Zinc finger/thioredoxin putative" evidence="3">
    <location>
        <begin position="1"/>
        <end position="37"/>
    </location>
</feature>
<evidence type="ECO:0000259" key="3">
    <source>
        <dbReference type="Pfam" id="PF13717"/>
    </source>
</evidence>
<dbReference type="NCBIfam" id="TIGR02098">
    <property type="entry name" value="MJ0042_CXXC"/>
    <property type="match status" value="1"/>
</dbReference>
<name>A0A1M6FWR5_9PROT</name>
<keyword evidence="2" id="KW-1133">Transmembrane helix</keyword>
<dbReference type="Proteomes" id="UP000184387">
    <property type="component" value="Unassembled WGS sequence"/>
</dbReference>
<evidence type="ECO:0000256" key="2">
    <source>
        <dbReference type="SAM" id="Phobius"/>
    </source>
</evidence>
<evidence type="ECO:0000313" key="5">
    <source>
        <dbReference type="Proteomes" id="UP000184387"/>
    </source>
</evidence>
<dbReference type="RefSeq" id="WP_073133341.1">
    <property type="nucleotide sequence ID" value="NZ_FQZF01000007.1"/>
</dbReference>
<keyword evidence="2" id="KW-0812">Transmembrane</keyword>
<feature type="compositionally biased region" description="Gly residues" evidence="1">
    <location>
        <begin position="49"/>
        <end position="67"/>
    </location>
</feature>
<dbReference type="AlphaFoldDB" id="A0A1M6FWR5"/>
<feature type="region of interest" description="Disordered" evidence="1">
    <location>
        <begin position="35"/>
        <end position="111"/>
    </location>
</feature>
<keyword evidence="2" id="KW-0472">Membrane</keyword>
<dbReference type="EMBL" id="FQZF01000007">
    <property type="protein sequence ID" value="SHJ02181.1"/>
    <property type="molecule type" value="Genomic_DNA"/>
</dbReference>
<proteinExistence type="predicted"/>
<protein>
    <submittedName>
        <fullName evidence="4">MJ0042 family finger-like domain-containing protein</fullName>
    </submittedName>
</protein>
<organism evidence="4 5">
    <name type="scientific">Muricoccus roseus</name>
    <dbReference type="NCBI Taxonomy" id="198092"/>
    <lineage>
        <taxon>Bacteria</taxon>
        <taxon>Pseudomonadati</taxon>
        <taxon>Pseudomonadota</taxon>
        <taxon>Alphaproteobacteria</taxon>
        <taxon>Acetobacterales</taxon>
        <taxon>Roseomonadaceae</taxon>
        <taxon>Muricoccus</taxon>
    </lineage>
</organism>
<feature type="transmembrane region" description="Helical" evidence="2">
    <location>
        <begin position="120"/>
        <end position="142"/>
    </location>
</feature>
<dbReference type="STRING" id="198092.SAMN02745194_01600"/>
<feature type="compositionally biased region" description="Pro residues" evidence="1">
    <location>
        <begin position="75"/>
        <end position="102"/>
    </location>
</feature>
<feature type="compositionally biased region" description="Low complexity" evidence="1">
    <location>
        <begin position="38"/>
        <end position="48"/>
    </location>
</feature>
<accession>A0A1M6FWR5</accession>
<dbReference type="InterPro" id="IPR011723">
    <property type="entry name" value="Znf/thioredoxin_put"/>
</dbReference>
<evidence type="ECO:0000313" key="4">
    <source>
        <dbReference type="EMBL" id="SHJ02181.1"/>
    </source>
</evidence>